<comment type="caution">
    <text evidence="2">The sequence shown here is derived from an EMBL/GenBank/DDBJ whole genome shotgun (WGS) entry which is preliminary data.</text>
</comment>
<name>A0A0T6BFZ0_9SCAR</name>
<accession>A0A0T6BFZ0</accession>
<dbReference type="Proteomes" id="UP000051574">
    <property type="component" value="Unassembled WGS sequence"/>
</dbReference>
<feature type="region of interest" description="Disordered" evidence="1">
    <location>
        <begin position="423"/>
        <end position="443"/>
    </location>
</feature>
<feature type="compositionally biased region" description="Basic and acidic residues" evidence="1">
    <location>
        <begin position="239"/>
        <end position="291"/>
    </location>
</feature>
<organism evidence="2 3">
    <name type="scientific">Oryctes borbonicus</name>
    <dbReference type="NCBI Taxonomy" id="1629725"/>
    <lineage>
        <taxon>Eukaryota</taxon>
        <taxon>Metazoa</taxon>
        <taxon>Ecdysozoa</taxon>
        <taxon>Arthropoda</taxon>
        <taxon>Hexapoda</taxon>
        <taxon>Insecta</taxon>
        <taxon>Pterygota</taxon>
        <taxon>Neoptera</taxon>
        <taxon>Endopterygota</taxon>
        <taxon>Coleoptera</taxon>
        <taxon>Polyphaga</taxon>
        <taxon>Scarabaeiformia</taxon>
        <taxon>Scarabaeidae</taxon>
        <taxon>Dynastinae</taxon>
        <taxon>Oryctes</taxon>
    </lineage>
</organism>
<sequence>MIFTIFYMYSTFVQWWRLGALKNKLRGTLNGKNALLVCAGDTTISEADHQRSLENLLFQNDDRIACTIVPRQIVNLTQWLRFPKDKAQFPIHIGSSKTLLTNPKIFLLVRANLEHYQPHQAEIIEIERFGELYAWRVNNFFEVLLRTDLENIAKLVNCLANGNIDINHELKLLKIEIVDVEGNLMKIKYDRIFPLEQKLKYSCAEVHWSNFVASLKEIYSKIHDVTLNPKITIENGTKCEESKKVPVSEVKPIKKETKRRESDVLDDKKDTLEVHQKKLKEARSKNKETRSPKSQQYKSTKDEHKKDPESKPKDERRHHRDDRHRQHYKSRDDIDGVKSKDSKIGQKSKEDQKSKEKRKEIDSKASTADGKSSKSKGELENDVFNNIPSKDDVGVNKVTSAAAVKETTQDFLESLRDDFKQSTVPKFDKDETDLAESQNYSRTSADERIKSEVDLFSSNYTSKAFEGNQPKPSVSNIIQERNIKFPEAKRGLRKSSKSTKNTKPPNVLVYADSLITKENVKEVLSRILNKDKYTIYDLPLNKPNTFWDDSTTLVVVCGNVTPALTSELLQYLVNGGQLLCLCSDLLYVILQTFSTAEVREHELVRFSYGEWKGVKMMHHIFCYQPSPAKKQFSKDSDQSNHSGGESSPVAPRTPSVVDIQHNGKTYTIQVQVLGAEETWQTPSLLLACVKSGSGGKAVFSQVFSSFEGFSEIHFFIFQGTFGGGSRAISR</sequence>
<evidence type="ECO:0000256" key="1">
    <source>
        <dbReference type="SAM" id="MobiDB-lite"/>
    </source>
</evidence>
<feature type="compositionally biased region" description="Basic and acidic residues" evidence="1">
    <location>
        <begin position="329"/>
        <end position="363"/>
    </location>
</feature>
<proteinExistence type="predicted"/>
<reference evidence="2 3" key="1">
    <citation type="submission" date="2015-09" db="EMBL/GenBank/DDBJ databases">
        <title>Draft genome of the scarab beetle Oryctes borbonicus.</title>
        <authorList>
            <person name="Meyer J.M."/>
            <person name="Markov G.V."/>
            <person name="Baskaran P."/>
            <person name="Herrmann M."/>
            <person name="Sommer R.J."/>
            <person name="Roedelsperger C."/>
        </authorList>
    </citation>
    <scope>NUCLEOTIDE SEQUENCE [LARGE SCALE GENOMIC DNA]</scope>
    <source>
        <strain evidence="2">OB123</strain>
        <tissue evidence="2">Whole animal</tissue>
    </source>
</reference>
<keyword evidence="3" id="KW-1185">Reference proteome</keyword>
<dbReference type="EMBL" id="LJIG01000682">
    <property type="protein sequence ID" value="KRT86258.1"/>
    <property type="molecule type" value="Genomic_DNA"/>
</dbReference>
<gene>
    <name evidence="2" type="ORF">AMK59_329</name>
</gene>
<feature type="region of interest" description="Disordered" evidence="1">
    <location>
        <begin position="631"/>
        <end position="655"/>
    </location>
</feature>
<dbReference type="OrthoDB" id="10250105at2759"/>
<dbReference type="AlphaFoldDB" id="A0A0T6BFZ0"/>
<feature type="compositionally biased region" description="Basic and acidic residues" evidence="1">
    <location>
        <begin position="299"/>
        <end position="315"/>
    </location>
</feature>
<feature type="region of interest" description="Disordered" evidence="1">
    <location>
        <begin position="239"/>
        <end position="395"/>
    </location>
</feature>
<feature type="compositionally biased region" description="Basic residues" evidence="1">
    <location>
        <begin position="316"/>
        <end position="328"/>
    </location>
</feature>
<evidence type="ECO:0000313" key="3">
    <source>
        <dbReference type="Proteomes" id="UP000051574"/>
    </source>
</evidence>
<protein>
    <submittedName>
        <fullName evidence="2">Uncharacterized protein</fullName>
    </submittedName>
</protein>
<evidence type="ECO:0000313" key="2">
    <source>
        <dbReference type="EMBL" id="KRT86258.1"/>
    </source>
</evidence>